<dbReference type="InterPro" id="IPR050231">
    <property type="entry name" value="Iron_ascorbate_oxido_reductase"/>
</dbReference>
<evidence type="ECO:0000313" key="2">
    <source>
        <dbReference type="EMBL" id="PKI50238.1"/>
    </source>
</evidence>
<dbReference type="PROSITE" id="PS51471">
    <property type="entry name" value="FE2OG_OXY"/>
    <property type="match status" value="1"/>
</dbReference>
<dbReference type="GO" id="GO:0046872">
    <property type="term" value="F:metal ion binding"/>
    <property type="evidence" value="ECO:0007669"/>
    <property type="project" value="UniProtKB-KW"/>
</dbReference>
<comment type="similarity">
    <text evidence="1">Belongs to the iron/ascorbate-dependent oxidoreductase family.</text>
</comment>
<sequence length="346" mass="39479">MGTVDPDYVQAAEHRPDLNPVVTEGIPLIDLSLSGNRTLDELASEVGHACRTWGFFQVINHGVPLELRVRLEAAAKKFYDLPMEEKKKVKRDEVNPMGYHDSEHTKNVKDWKEVFDFVVKDPTLIPASCEPEDKELRKLINQWPEYPPDFREICEEYASEVDKLAFRLLELISLSLGLPSDRFHGYFNDEQTSFMRLNHYPPCPDPTLALGVGPHKDGGALTVLAQDSVGGLQVRRSSDGAWIPVKPVPDAYIINLGNAMQVWTNDAYISAEHRVIVNSQKERFSIPFFFFPGHHVFVEPLGELTSEQSPPNYQPFNWGKFFATRNRSDYKKLQVENIQIEHFKKA</sequence>
<dbReference type="GeneID" id="116195648"/>
<gene>
    <name evidence="2" type="ORF">CRG98_029311</name>
</gene>
<reference evidence="2 3" key="1">
    <citation type="submission" date="2017-11" db="EMBL/GenBank/DDBJ databases">
        <title>De-novo sequencing of pomegranate (Punica granatum L.) genome.</title>
        <authorList>
            <person name="Akparov Z."/>
            <person name="Amiraslanov A."/>
            <person name="Hajiyeva S."/>
            <person name="Abbasov M."/>
            <person name="Kaur K."/>
            <person name="Hamwieh A."/>
            <person name="Solovyev V."/>
            <person name="Salamov A."/>
            <person name="Braich B."/>
            <person name="Kosarev P."/>
            <person name="Mahmoud A."/>
            <person name="Hajiyev E."/>
            <person name="Babayeva S."/>
            <person name="Izzatullayeva V."/>
            <person name="Mammadov A."/>
            <person name="Mammadov A."/>
            <person name="Sharifova S."/>
            <person name="Ojaghi J."/>
            <person name="Eynullazada K."/>
            <person name="Bayramov B."/>
            <person name="Abdulazimova A."/>
            <person name="Shahmuradov I."/>
        </authorList>
    </citation>
    <scope>NUCLEOTIDE SEQUENCE [LARGE SCALE GENOMIC DNA]</scope>
    <source>
        <strain evidence="3">cv. AG2017</strain>
        <tissue evidence="2">Leaf</tissue>
    </source>
</reference>
<proteinExistence type="inferred from homology"/>
<name>A0A2I0J1X6_PUNGR</name>
<protein>
    <submittedName>
        <fullName evidence="2">Uncharacterized protein</fullName>
    </submittedName>
</protein>
<dbReference type="PANTHER" id="PTHR47990">
    <property type="entry name" value="2-OXOGLUTARATE (2OG) AND FE(II)-DEPENDENT OXYGENASE SUPERFAMILY PROTEIN-RELATED"/>
    <property type="match status" value="1"/>
</dbReference>
<dbReference type="AlphaFoldDB" id="A0A2I0J1X6"/>
<dbReference type="STRING" id="22663.A0A2I0J1X6"/>
<dbReference type="FunFam" id="2.60.120.330:FF:000012">
    <property type="entry name" value="Gibberellin 20 oxidase 1"/>
    <property type="match status" value="1"/>
</dbReference>
<evidence type="ECO:0000313" key="3">
    <source>
        <dbReference type="Proteomes" id="UP000233551"/>
    </source>
</evidence>
<dbReference type="Pfam" id="PF14226">
    <property type="entry name" value="DIOX_N"/>
    <property type="match status" value="1"/>
</dbReference>
<accession>A0A2I0J1X6</accession>
<organism evidence="2 3">
    <name type="scientific">Punica granatum</name>
    <name type="common">Pomegranate</name>
    <dbReference type="NCBI Taxonomy" id="22663"/>
    <lineage>
        <taxon>Eukaryota</taxon>
        <taxon>Viridiplantae</taxon>
        <taxon>Streptophyta</taxon>
        <taxon>Embryophyta</taxon>
        <taxon>Tracheophyta</taxon>
        <taxon>Spermatophyta</taxon>
        <taxon>Magnoliopsida</taxon>
        <taxon>eudicotyledons</taxon>
        <taxon>Gunneridae</taxon>
        <taxon>Pentapetalae</taxon>
        <taxon>rosids</taxon>
        <taxon>malvids</taxon>
        <taxon>Myrtales</taxon>
        <taxon>Lythraceae</taxon>
        <taxon>Punica</taxon>
    </lineage>
</organism>
<dbReference type="InterPro" id="IPR026992">
    <property type="entry name" value="DIOX_N"/>
</dbReference>
<dbReference type="OrthoDB" id="288590at2759"/>
<dbReference type="InterPro" id="IPR044861">
    <property type="entry name" value="IPNS-like_FE2OG_OXY"/>
</dbReference>
<keyword evidence="1" id="KW-0479">Metal-binding</keyword>
<evidence type="ECO:0000256" key="1">
    <source>
        <dbReference type="RuleBase" id="RU003682"/>
    </source>
</evidence>
<dbReference type="EMBL" id="PGOL01002138">
    <property type="protein sequence ID" value="PKI50238.1"/>
    <property type="molecule type" value="Genomic_DNA"/>
</dbReference>
<keyword evidence="1" id="KW-0408">Iron</keyword>
<dbReference type="InterPro" id="IPR027443">
    <property type="entry name" value="IPNS-like_sf"/>
</dbReference>
<dbReference type="InterPro" id="IPR005123">
    <property type="entry name" value="Oxoglu/Fe-dep_dioxygenase_dom"/>
</dbReference>
<dbReference type="GO" id="GO:0051213">
    <property type="term" value="F:dioxygenase activity"/>
    <property type="evidence" value="ECO:0007669"/>
    <property type="project" value="UniProtKB-KW"/>
</dbReference>
<comment type="caution">
    <text evidence="2">The sequence shown here is derived from an EMBL/GenBank/DDBJ whole genome shotgun (WGS) entry which is preliminary data.</text>
</comment>
<keyword evidence="1" id="KW-0560">Oxidoreductase</keyword>
<dbReference type="PRINTS" id="PR00682">
    <property type="entry name" value="IPNSYNTHASE"/>
</dbReference>
<keyword evidence="3" id="KW-1185">Reference proteome</keyword>
<dbReference type="Gene3D" id="2.60.120.330">
    <property type="entry name" value="B-lactam Antibiotic, Isopenicillin N Synthase, Chain"/>
    <property type="match status" value="1"/>
</dbReference>
<dbReference type="Pfam" id="PF03171">
    <property type="entry name" value="2OG-FeII_Oxy"/>
    <property type="match status" value="1"/>
</dbReference>
<dbReference type="Proteomes" id="UP000233551">
    <property type="component" value="Unassembled WGS sequence"/>
</dbReference>
<dbReference type="SUPFAM" id="SSF51197">
    <property type="entry name" value="Clavaminate synthase-like"/>
    <property type="match status" value="1"/>
</dbReference>